<sequence>MIDYITSNLWLLWSILVFVCLILELSSGDFYITCFAIGGLFAIVNALLGIPFWAQVIVWVVCSLLSVRLIRPHLVKRLHRGGEHRVSNADALIGRVGTVIETIEPDGSGYLKVDGDNWKAVTDESQTIRRGEKARIVSRESIIVKVVRVEE</sequence>
<dbReference type="SUPFAM" id="SSF141322">
    <property type="entry name" value="NfeD domain-like"/>
    <property type="match status" value="1"/>
</dbReference>
<dbReference type="InterPro" id="IPR002810">
    <property type="entry name" value="NfeD-like_C"/>
</dbReference>
<gene>
    <name evidence="7" type="ORF">NCTC13063_00765</name>
</gene>
<keyword evidence="3 5" id="KW-1133">Transmembrane helix</keyword>
<proteinExistence type="predicted"/>
<evidence type="ECO:0000313" key="8">
    <source>
        <dbReference type="Proteomes" id="UP000255283"/>
    </source>
</evidence>
<dbReference type="Pfam" id="PF01957">
    <property type="entry name" value="NfeD"/>
    <property type="match status" value="1"/>
</dbReference>
<dbReference type="InterPro" id="IPR012340">
    <property type="entry name" value="NA-bd_OB-fold"/>
</dbReference>
<feature type="domain" description="NfeD-like C-terminal" evidence="6">
    <location>
        <begin position="89"/>
        <end position="147"/>
    </location>
</feature>
<dbReference type="PANTHER" id="PTHR33507">
    <property type="entry name" value="INNER MEMBRANE PROTEIN YBBJ"/>
    <property type="match status" value="1"/>
</dbReference>
<dbReference type="RefSeq" id="WP_007412015.1">
    <property type="nucleotide sequence ID" value="NZ_CAUUQQ010000025.1"/>
</dbReference>
<comment type="subcellular location">
    <subcellularLocation>
        <location evidence="1">Membrane</location>
        <topology evidence="1">Multi-pass membrane protein</topology>
    </subcellularLocation>
</comment>
<feature type="transmembrane region" description="Helical" evidence="5">
    <location>
        <begin position="6"/>
        <end position="23"/>
    </location>
</feature>
<evidence type="ECO:0000256" key="5">
    <source>
        <dbReference type="SAM" id="Phobius"/>
    </source>
</evidence>
<organism evidence="7 8">
    <name type="scientific">Segatella buccae</name>
    <dbReference type="NCBI Taxonomy" id="28126"/>
    <lineage>
        <taxon>Bacteria</taxon>
        <taxon>Pseudomonadati</taxon>
        <taxon>Bacteroidota</taxon>
        <taxon>Bacteroidia</taxon>
        <taxon>Bacteroidales</taxon>
        <taxon>Prevotellaceae</taxon>
        <taxon>Segatella</taxon>
    </lineage>
</organism>
<keyword evidence="2 5" id="KW-0812">Transmembrane</keyword>
<keyword evidence="4 5" id="KW-0472">Membrane</keyword>
<evidence type="ECO:0000256" key="4">
    <source>
        <dbReference type="ARBA" id="ARBA00023136"/>
    </source>
</evidence>
<evidence type="ECO:0000256" key="2">
    <source>
        <dbReference type="ARBA" id="ARBA00022692"/>
    </source>
</evidence>
<dbReference type="EMBL" id="UGTJ01000001">
    <property type="protein sequence ID" value="SUB79499.1"/>
    <property type="molecule type" value="Genomic_DNA"/>
</dbReference>
<dbReference type="GO" id="GO:0016020">
    <property type="term" value="C:membrane"/>
    <property type="evidence" value="ECO:0007669"/>
    <property type="project" value="UniProtKB-SubCell"/>
</dbReference>
<name>A0AAQ1ZHX9_9BACT</name>
<evidence type="ECO:0000256" key="1">
    <source>
        <dbReference type="ARBA" id="ARBA00004141"/>
    </source>
</evidence>
<dbReference type="InterPro" id="IPR052165">
    <property type="entry name" value="Membrane_assoc_protease"/>
</dbReference>
<dbReference type="Gene3D" id="2.40.50.140">
    <property type="entry name" value="Nucleic acid-binding proteins"/>
    <property type="match status" value="1"/>
</dbReference>
<dbReference type="Proteomes" id="UP000255283">
    <property type="component" value="Unassembled WGS sequence"/>
</dbReference>
<reference evidence="7 8" key="1">
    <citation type="submission" date="2018-06" db="EMBL/GenBank/DDBJ databases">
        <authorList>
            <consortium name="Pathogen Informatics"/>
            <person name="Doyle S."/>
        </authorList>
    </citation>
    <scope>NUCLEOTIDE SEQUENCE [LARGE SCALE GENOMIC DNA]</scope>
    <source>
        <strain evidence="7 8">NCTC13063</strain>
    </source>
</reference>
<evidence type="ECO:0000313" key="7">
    <source>
        <dbReference type="EMBL" id="SUB79499.1"/>
    </source>
</evidence>
<evidence type="ECO:0000259" key="6">
    <source>
        <dbReference type="Pfam" id="PF01957"/>
    </source>
</evidence>
<accession>A0AAQ1ZHX9</accession>
<comment type="caution">
    <text evidence="7">The sequence shown here is derived from an EMBL/GenBank/DDBJ whole genome shotgun (WGS) entry which is preliminary data.</text>
</comment>
<protein>
    <submittedName>
        <fullName evidence="7">NfeD-like C-terminal, partner-binding</fullName>
    </submittedName>
</protein>
<dbReference type="AlphaFoldDB" id="A0AAQ1ZHX9"/>
<evidence type="ECO:0000256" key="3">
    <source>
        <dbReference type="ARBA" id="ARBA00022989"/>
    </source>
</evidence>